<sequence length="144" mass="16617">MPERRMNQPETAHSQMNRLRNRSDFSEGADGSRSLDNFNTPPQPSFDSEEMRGSMQAILAQNIGEYVVIEFLIGTENIVRKQGMLYFVGRSFVTLYDENVNNFIVCDIFSVKFVYFYMPGDRPRYNYNLLPPISGEPGMNARPR</sequence>
<feature type="compositionally biased region" description="Polar residues" evidence="1">
    <location>
        <begin position="8"/>
        <end position="18"/>
    </location>
</feature>
<reference evidence="2" key="1">
    <citation type="journal article" date="2021" name="PeerJ">
        <title>Extensive microbial diversity within the chicken gut microbiome revealed by metagenomics and culture.</title>
        <authorList>
            <person name="Gilroy R."/>
            <person name="Ravi A."/>
            <person name="Getino M."/>
            <person name="Pursley I."/>
            <person name="Horton D.L."/>
            <person name="Alikhan N.F."/>
            <person name="Baker D."/>
            <person name="Gharbi K."/>
            <person name="Hall N."/>
            <person name="Watson M."/>
            <person name="Adriaenssens E.M."/>
            <person name="Foster-Nyarko E."/>
            <person name="Jarju S."/>
            <person name="Secka A."/>
            <person name="Antonio M."/>
            <person name="Oren A."/>
            <person name="Chaudhuri R.R."/>
            <person name="La Ragione R."/>
            <person name="Hildebrand F."/>
            <person name="Pallen M.J."/>
        </authorList>
    </citation>
    <scope>NUCLEOTIDE SEQUENCE</scope>
    <source>
        <strain evidence="2">ChiBcolR8-3208</strain>
    </source>
</reference>
<gene>
    <name evidence="2" type="ORF">H9942_05475</name>
</gene>
<organism evidence="2 3">
    <name type="scientific">Candidatus Acutalibacter ornithocaccae</name>
    <dbReference type="NCBI Taxonomy" id="2838416"/>
    <lineage>
        <taxon>Bacteria</taxon>
        <taxon>Bacillati</taxon>
        <taxon>Bacillota</taxon>
        <taxon>Clostridia</taxon>
        <taxon>Eubacteriales</taxon>
        <taxon>Acutalibacteraceae</taxon>
        <taxon>Acutalibacter</taxon>
    </lineage>
</organism>
<evidence type="ECO:0000256" key="1">
    <source>
        <dbReference type="SAM" id="MobiDB-lite"/>
    </source>
</evidence>
<dbReference type="EMBL" id="DWXZ01000115">
    <property type="protein sequence ID" value="HJB37500.1"/>
    <property type="molecule type" value="Genomic_DNA"/>
</dbReference>
<name>A0A9D2LXD7_9FIRM</name>
<reference evidence="2" key="2">
    <citation type="submission" date="2021-04" db="EMBL/GenBank/DDBJ databases">
        <authorList>
            <person name="Gilroy R."/>
        </authorList>
    </citation>
    <scope>NUCLEOTIDE SEQUENCE</scope>
    <source>
        <strain evidence="2">ChiBcolR8-3208</strain>
    </source>
</reference>
<feature type="region of interest" description="Disordered" evidence="1">
    <location>
        <begin position="1"/>
        <end position="52"/>
    </location>
</feature>
<evidence type="ECO:0000313" key="3">
    <source>
        <dbReference type="Proteomes" id="UP000824214"/>
    </source>
</evidence>
<comment type="caution">
    <text evidence="2">The sequence shown here is derived from an EMBL/GenBank/DDBJ whole genome shotgun (WGS) entry which is preliminary data.</text>
</comment>
<proteinExistence type="predicted"/>
<dbReference type="AlphaFoldDB" id="A0A9D2LXD7"/>
<accession>A0A9D2LXD7</accession>
<evidence type="ECO:0000313" key="2">
    <source>
        <dbReference type="EMBL" id="HJB37500.1"/>
    </source>
</evidence>
<dbReference type="Proteomes" id="UP000824214">
    <property type="component" value="Unassembled WGS sequence"/>
</dbReference>
<protein>
    <submittedName>
        <fullName evidence="2">Uncharacterized protein</fullName>
    </submittedName>
</protein>